<name>A0A0A9HRV5_ARUDO</name>
<dbReference type="AlphaFoldDB" id="A0A0A9HRV5"/>
<evidence type="ECO:0000313" key="1">
    <source>
        <dbReference type="EMBL" id="JAE38559.1"/>
    </source>
</evidence>
<proteinExistence type="predicted"/>
<protein>
    <submittedName>
        <fullName evidence="1">Uncharacterized protein</fullName>
    </submittedName>
</protein>
<organism evidence="1">
    <name type="scientific">Arundo donax</name>
    <name type="common">Giant reed</name>
    <name type="synonym">Donax arundinaceus</name>
    <dbReference type="NCBI Taxonomy" id="35708"/>
    <lineage>
        <taxon>Eukaryota</taxon>
        <taxon>Viridiplantae</taxon>
        <taxon>Streptophyta</taxon>
        <taxon>Embryophyta</taxon>
        <taxon>Tracheophyta</taxon>
        <taxon>Spermatophyta</taxon>
        <taxon>Magnoliopsida</taxon>
        <taxon>Liliopsida</taxon>
        <taxon>Poales</taxon>
        <taxon>Poaceae</taxon>
        <taxon>PACMAD clade</taxon>
        <taxon>Arundinoideae</taxon>
        <taxon>Arundineae</taxon>
        <taxon>Arundo</taxon>
    </lineage>
</organism>
<reference evidence="1" key="2">
    <citation type="journal article" date="2015" name="Data Brief">
        <title>Shoot transcriptome of the giant reed, Arundo donax.</title>
        <authorList>
            <person name="Barrero R.A."/>
            <person name="Guerrero F.D."/>
            <person name="Moolhuijzen P."/>
            <person name="Goolsby J.A."/>
            <person name="Tidwell J."/>
            <person name="Bellgard S.E."/>
            <person name="Bellgard M.I."/>
        </authorList>
    </citation>
    <scope>NUCLEOTIDE SEQUENCE</scope>
    <source>
        <tissue evidence="1">Shoot tissue taken approximately 20 cm above the soil surface</tissue>
    </source>
</reference>
<accession>A0A0A9HRV5</accession>
<sequence>MTTASLFGYRIFYLSNKLLLLIIVCRKGGKHSWAPVRLASFHLILGFATSSCQIWVH</sequence>
<dbReference type="EMBL" id="GBRH01159337">
    <property type="protein sequence ID" value="JAE38559.1"/>
    <property type="molecule type" value="Transcribed_RNA"/>
</dbReference>
<reference evidence="1" key="1">
    <citation type="submission" date="2014-09" db="EMBL/GenBank/DDBJ databases">
        <authorList>
            <person name="Magalhaes I.L.F."/>
            <person name="Oliveira U."/>
            <person name="Santos F.R."/>
            <person name="Vidigal T.H.D.A."/>
            <person name="Brescovit A.D."/>
            <person name="Santos A.J."/>
        </authorList>
    </citation>
    <scope>NUCLEOTIDE SEQUENCE</scope>
    <source>
        <tissue evidence="1">Shoot tissue taken approximately 20 cm above the soil surface</tissue>
    </source>
</reference>